<dbReference type="Proteomes" id="UP001154282">
    <property type="component" value="Unassembled WGS sequence"/>
</dbReference>
<name>A0AAV0NMS7_9ROSI</name>
<protein>
    <submittedName>
        <fullName evidence="1">Uncharacterized protein</fullName>
    </submittedName>
</protein>
<comment type="caution">
    <text evidence="1">The sequence shown here is derived from an EMBL/GenBank/DDBJ whole genome shotgun (WGS) entry which is preliminary data.</text>
</comment>
<sequence>MSGHLCIKPWNMQYQAD</sequence>
<dbReference type="AlphaFoldDB" id="A0AAV0NMS7"/>
<keyword evidence="2" id="KW-1185">Reference proteome</keyword>
<accession>A0AAV0NMS7</accession>
<gene>
    <name evidence="1" type="ORF">LITE_LOCUS34112</name>
</gene>
<evidence type="ECO:0000313" key="2">
    <source>
        <dbReference type="Proteomes" id="UP001154282"/>
    </source>
</evidence>
<dbReference type="EMBL" id="CAMGYJ010000008">
    <property type="protein sequence ID" value="CAI0459656.1"/>
    <property type="molecule type" value="Genomic_DNA"/>
</dbReference>
<evidence type="ECO:0000313" key="1">
    <source>
        <dbReference type="EMBL" id="CAI0459656.1"/>
    </source>
</evidence>
<proteinExistence type="predicted"/>
<organism evidence="1 2">
    <name type="scientific">Linum tenue</name>
    <dbReference type="NCBI Taxonomy" id="586396"/>
    <lineage>
        <taxon>Eukaryota</taxon>
        <taxon>Viridiplantae</taxon>
        <taxon>Streptophyta</taxon>
        <taxon>Embryophyta</taxon>
        <taxon>Tracheophyta</taxon>
        <taxon>Spermatophyta</taxon>
        <taxon>Magnoliopsida</taxon>
        <taxon>eudicotyledons</taxon>
        <taxon>Gunneridae</taxon>
        <taxon>Pentapetalae</taxon>
        <taxon>rosids</taxon>
        <taxon>fabids</taxon>
        <taxon>Malpighiales</taxon>
        <taxon>Linaceae</taxon>
        <taxon>Linum</taxon>
    </lineage>
</organism>
<reference evidence="1" key="1">
    <citation type="submission" date="2022-08" db="EMBL/GenBank/DDBJ databases">
        <authorList>
            <person name="Gutierrez-Valencia J."/>
        </authorList>
    </citation>
    <scope>NUCLEOTIDE SEQUENCE</scope>
</reference>